<evidence type="ECO:0000259" key="5">
    <source>
        <dbReference type="Pfam" id="PF01343"/>
    </source>
</evidence>
<protein>
    <submittedName>
        <fullName evidence="6">Signal peptide peptidase SppA</fullName>
    </submittedName>
</protein>
<dbReference type="EMBL" id="FRXO01000001">
    <property type="protein sequence ID" value="SHO60121.1"/>
    <property type="molecule type" value="Genomic_DNA"/>
</dbReference>
<organism evidence="6 7">
    <name type="scientific">Pseudoxanthobacter soli DSM 19599</name>
    <dbReference type="NCBI Taxonomy" id="1123029"/>
    <lineage>
        <taxon>Bacteria</taxon>
        <taxon>Pseudomonadati</taxon>
        <taxon>Pseudomonadota</taxon>
        <taxon>Alphaproteobacteria</taxon>
        <taxon>Hyphomicrobiales</taxon>
        <taxon>Segnochrobactraceae</taxon>
        <taxon>Pseudoxanthobacter</taxon>
    </lineage>
</organism>
<dbReference type="PANTHER" id="PTHR42987">
    <property type="entry name" value="PEPTIDASE S49"/>
    <property type="match status" value="1"/>
</dbReference>
<feature type="domain" description="Peptidase S49" evidence="5">
    <location>
        <begin position="87"/>
        <end position="225"/>
    </location>
</feature>
<dbReference type="RefSeq" id="WP_073625336.1">
    <property type="nucleotide sequence ID" value="NZ_FRXO01000001.1"/>
</dbReference>
<dbReference type="OrthoDB" id="9764363at2"/>
<dbReference type="STRING" id="1123029.SAMN02745172_00184"/>
<evidence type="ECO:0000313" key="7">
    <source>
        <dbReference type="Proteomes" id="UP000186406"/>
    </source>
</evidence>
<keyword evidence="3" id="KW-0378">Hydrolase</keyword>
<dbReference type="InterPro" id="IPR029045">
    <property type="entry name" value="ClpP/crotonase-like_dom_sf"/>
</dbReference>
<evidence type="ECO:0000256" key="1">
    <source>
        <dbReference type="ARBA" id="ARBA00008683"/>
    </source>
</evidence>
<dbReference type="CDD" id="cd07023">
    <property type="entry name" value="S49_Sppa_N_C"/>
    <property type="match status" value="1"/>
</dbReference>
<name>A0A1M7Z5G0_9HYPH</name>
<dbReference type="GO" id="GO:0006508">
    <property type="term" value="P:proteolysis"/>
    <property type="evidence" value="ECO:0007669"/>
    <property type="project" value="UniProtKB-KW"/>
</dbReference>
<dbReference type="InterPro" id="IPR047272">
    <property type="entry name" value="S49_SppA_C"/>
</dbReference>
<evidence type="ECO:0000256" key="4">
    <source>
        <dbReference type="ARBA" id="ARBA00022825"/>
    </source>
</evidence>
<evidence type="ECO:0000313" key="6">
    <source>
        <dbReference type="EMBL" id="SHO60121.1"/>
    </source>
</evidence>
<dbReference type="Gene3D" id="6.20.330.10">
    <property type="match status" value="1"/>
</dbReference>
<keyword evidence="4" id="KW-0720">Serine protease</keyword>
<proteinExistence type="inferred from homology"/>
<dbReference type="Gene3D" id="3.90.226.10">
    <property type="entry name" value="2-enoyl-CoA Hydratase, Chain A, domain 1"/>
    <property type="match status" value="1"/>
</dbReference>
<evidence type="ECO:0000256" key="2">
    <source>
        <dbReference type="ARBA" id="ARBA00022670"/>
    </source>
</evidence>
<accession>A0A1M7Z5G0</accession>
<dbReference type="PANTHER" id="PTHR42987:SF8">
    <property type="entry name" value="PROTEINASE"/>
    <property type="match status" value="1"/>
</dbReference>
<keyword evidence="7" id="KW-1185">Reference proteome</keyword>
<dbReference type="SUPFAM" id="SSF52096">
    <property type="entry name" value="ClpP/crotonase"/>
    <property type="match status" value="1"/>
</dbReference>
<keyword evidence="2" id="KW-0645">Protease</keyword>
<reference evidence="6 7" key="1">
    <citation type="submission" date="2016-12" db="EMBL/GenBank/DDBJ databases">
        <authorList>
            <person name="Song W.-J."/>
            <person name="Kurnit D.M."/>
        </authorList>
    </citation>
    <scope>NUCLEOTIDE SEQUENCE [LARGE SCALE GENOMIC DNA]</scope>
    <source>
        <strain evidence="6 7">DSM 19599</strain>
    </source>
</reference>
<dbReference type="GO" id="GO:0008236">
    <property type="term" value="F:serine-type peptidase activity"/>
    <property type="evidence" value="ECO:0007669"/>
    <property type="project" value="UniProtKB-KW"/>
</dbReference>
<gene>
    <name evidence="6" type="ORF">SAMN02745172_00184</name>
</gene>
<evidence type="ECO:0000256" key="3">
    <source>
        <dbReference type="ARBA" id="ARBA00022801"/>
    </source>
</evidence>
<dbReference type="AlphaFoldDB" id="A0A1M7Z5G0"/>
<sequence length="281" mass="30058">MFEGLRRYLPGKLGRAGITVPVVRIAGVIGVDAPFRPGVTLASVASPLEKAFAVKDAPAVALIVNSPGGSPVQSHLIHRRIRSLAEESGKKVLAFVEDVAASGGYMVAVAADEIVADPSSVVGSIGVVSQGFGFVDLIGKLGIERRVHTAGTRKAILDPFRPEEPQDVEHLLALQAEIHAGFVDLVKARRRNLATDRTDLFSGLFWTGTTAVQLGLVDRLGDLRGTLRERFGEDVRPKLIGGERSWPFRRGRSVGVDAGSALAEDVMSAVESRAFWSRYGL</sequence>
<dbReference type="InterPro" id="IPR002142">
    <property type="entry name" value="Peptidase_S49"/>
</dbReference>
<comment type="similarity">
    <text evidence="1">Belongs to the peptidase S49 family.</text>
</comment>
<dbReference type="Pfam" id="PF01343">
    <property type="entry name" value="Peptidase_S49"/>
    <property type="match status" value="1"/>
</dbReference>
<dbReference type="Proteomes" id="UP000186406">
    <property type="component" value="Unassembled WGS sequence"/>
</dbReference>